<keyword evidence="1" id="KW-0449">Lipoprotein</keyword>
<keyword evidence="2" id="KW-1185">Reference proteome</keyword>
<dbReference type="AlphaFoldDB" id="A0A9X0UFB2"/>
<organism evidence="1 2">
    <name type="scientific">Siccirubricoccus deserti</name>
    <dbReference type="NCBI Taxonomy" id="2013562"/>
    <lineage>
        <taxon>Bacteria</taxon>
        <taxon>Pseudomonadati</taxon>
        <taxon>Pseudomonadota</taxon>
        <taxon>Alphaproteobacteria</taxon>
        <taxon>Acetobacterales</taxon>
        <taxon>Roseomonadaceae</taxon>
        <taxon>Siccirubricoccus</taxon>
    </lineage>
</organism>
<dbReference type="Gene3D" id="2.40.360.10">
    <property type="entry name" value="YmcC-like"/>
    <property type="match status" value="1"/>
</dbReference>
<evidence type="ECO:0000313" key="2">
    <source>
        <dbReference type="Proteomes" id="UP000600101"/>
    </source>
</evidence>
<proteinExistence type="predicted"/>
<dbReference type="Proteomes" id="UP000600101">
    <property type="component" value="Unassembled WGS sequence"/>
</dbReference>
<reference evidence="1" key="1">
    <citation type="submission" date="2020-08" db="EMBL/GenBank/DDBJ databases">
        <authorList>
            <person name="Hu Y."/>
            <person name="Nguyen S.V."/>
            <person name="Li F."/>
            <person name="Fanning S."/>
        </authorList>
    </citation>
    <scope>NUCLEOTIDE SEQUENCE</scope>
    <source>
        <strain evidence="1">SYSU D8009</strain>
    </source>
</reference>
<comment type="caution">
    <text evidence="1">The sequence shown here is derived from an EMBL/GenBank/DDBJ whole genome shotgun (WGS) entry which is preliminary data.</text>
</comment>
<dbReference type="SUPFAM" id="SSF159270">
    <property type="entry name" value="YmcC-like"/>
    <property type="match status" value="1"/>
</dbReference>
<sequence length="215" mass="23331">MHPRLAWLVLLALLPGGCGNSGMAGLLPALGWPEVLQRLPIATEEEPVADPATGRAIRLWIGRRGTRAALLQELGERRLWRTSSGVVVATDGGRVVATSGLREVLAATRFDGPDPLANPAALLDRTVEARRMVDLMRADREPAGMRFGIAVECRLRARRTEEDAVLLVEERCRAGREGRFTNRYWVAPEGGAVLRAEQWVGPGAPVLALEFSPAS</sequence>
<dbReference type="Pfam" id="PF11102">
    <property type="entry name" value="YjbF"/>
    <property type="match status" value="1"/>
</dbReference>
<evidence type="ECO:0000313" key="1">
    <source>
        <dbReference type="EMBL" id="MBC4014230.1"/>
    </source>
</evidence>
<dbReference type="EMBL" id="JACOMF010000002">
    <property type="protein sequence ID" value="MBC4014230.1"/>
    <property type="molecule type" value="Genomic_DNA"/>
</dbReference>
<dbReference type="InterPro" id="IPR023373">
    <property type="entry name" value="YmcC_sf"/>
</dbReference>
<name>A0A9X0UFB2_9PROT</name>
<protein>
    <submittedName>
        <fullName evidence="1">YjbF family lipoprotein</fullName>
    </submittedName>
</protein>
<accession>A0A9X0UFB2</accession>
<dbReference type="InterPro" id="IPR021308">
    <property type="entry name" value="GfcB"/>
</dbReference>
<dbReference type="RefSeq" id="WP_186768995.1">
    <property type="nucleotide sequence ID" value="NZ_JACOMF010000002.1"/>
</dbReference>
<gene>
    <name evidence="1" type="ORF">H7965_02745</name>
</gene>